<accession>A0ABU6TGT8</accession>
<sequence length="301" mass="32245">MSVLLPTVHDECHLGMSVVGFLIPVRALNGPLVPHCECLVASLQGNANIPELADVNVNIPESVDVNVVISSSSSSSSSSSNDGRYESVEDEPYKPPPLGYESDSSEEVDASVKAKKKKGKAVAARKKKYSGKRKKYHVLSGSCSGSGSGIGPSVGDGVRSGTGSNAGHGSGLGSGHVDGDGMGQNIDELNMDDLMGQHGGPNTEDEERGPDGPEFNERNGYEEIQLEFGMQFPTKEKFINALKDVFVSEGRDLRPKQRIFRPPALFSDVRFSTHPAHPPSTTTITHQLLSSNHLFFKCNHQ</sequence>
<dbReference type="EMBL" id="JASCZI010090936">
    <property type="protein sequence ID" value="MED6147907.1"/>
    <property type="molecule type" value="Genomic_DNA"/>
</dbReference>
<dbReference type="Proteomes" id="UP001341840">
    <property type="component" value="Unassembled WGS sequence"/>
</dbReference>
<evidence type="ECO:0000313" key="3">
    <source>
        <dbReference type="Proteomes" id="UP001341840"/>
    </source>
</evidence>
<reference evidence="2 3" key="1">
    <citation type="journal article" date="2023" name="Plants (Basel)">
        <title>Bridging the Gap: Combining Genomics and Transcriptomics Approaches to Understand Stylosanthes scabra, an Orphan Legume from the Brazilian Caatinga.</title>
        <authorList>
            <person name="Ferreira-Neto J.R.C."/>
            <person name="da Silva M.D."/>
            <person name="Binneck E."/>
            <person name="de Melo N.F."/>
            <person name="da Silva R.H."/>
            <person name="de Melo A.L.T.M."/>
            <person name="Pandolfi V."/>
            <person name="Bustamante F.O."/>
            <person name="Brasileiro-Vidal A.C."/>
            <person name="Benko-Iseppon A.M."/>
        </authorList>
    </citation>
    <scope>NUCLEOTIDE SEQUENCE [LARGE SCALE GENOMIC DNA]</scope>
    <source>
        <tissue evidence="2">Leaves</tissue>
    </source>
</reference>
<evidence type="ECO:0000256" key="1">
    <source>
        <dbReference type="SAM" id="MobiDB-lite"/>
    </source>
</evidence>
<evidence type="ECO:0000313" key="2">
    <source>
        <dbReference type="EMBL" id="MED6147907.1"/>
    </source>
</evidence>
<feature type="compositionally biased region" description="Basic and acidic residues" evidence="1">
    <location>
        <begin position="83"/>
        <end position="93"/>
    </location>
</feature>
<proteinExistence type="predicted"/>
<feature type="compositionally biased region" description="Low complexity" evidence="1">
    <location>
        <begin position="70"/>
        <end position="80"/>
    </location>
</feature>
<organism evidence="2 3">
    <name type="scientific">Stylosanthes scabra</name>
    <dbReference type="NCBI Taxonomy" id="79078"/>
    <lineage>
        <taxon>Eukaryota</taxon>
        <taxon>Viridiplantae</taxon>
        <taxon>Streptophyta</taxon>
        <taxon>Embryophyta</taxon>
        <taxon>Tracheophyta</taxon>
        <taxon>Spermatophyta</taxon>
        <taxon>Magnoliopsida</taxon>
        <taxon>eudicotyledons</taxon>
        <taxon>Gunneridae</taxon>
        <taxon>Pentapetalae</taxon>
        <taxon>rosids</taxon>
        <taxon>fabids</taxon>
        <taxon>Fabales</taxon>
        <taxon>Fabaceae</taxon>
        <taxon>Papilionoideae</taxon>
        <taxon>50 kb inversion clade</taxon>
        <taxon>dalbergioids sensu lato</taxon>
        <taxon>Dalbergieae</taxon>
        <taxon>Pterocarpus clade</taxon>
        <taxon>Stylosanthes</taxon>
    </lineage>
</organism>
<feature type="compositionally biased region" description="Basic residues" evidence="1">
    <location>
        <begin position="113"/>
        <end position="137"/>
    </location>
</feature>
<feature type="compositionally biased region" description="Gly residues" evidence="1">
    <location>
        <begin position="144"/>
        <end position="182"/>
    </location>
</feature>
<name>A0ABU6TGT8_9FABA</name>
<gene>
    <name evidence="2" type="ORF">PIB30_048279</name>
</gene>
<keyword evidence="3" id="KW-1185">Reference proteome</keyword>
<feature type="region of interest" description="Disordered" evidence="1">
    <location>
        <begin position="70"/>
        <end position="217"/>
    </location>
</feature>
<comment type="caution">
    <text evidence="2">The sequence shown here is derived from an EMBL/GenBank/DDBJ whole genome shotgun (WGS) entry which is preliminary data.</text>
</comment>
<protein>
    <submittedName>
        <fullName evidence="2">Uncharacterized protein</fullName>
    </submittedName>
</protein>